<feature type="transmembrane region" description="Helical" evidence="1">
    <location>
        <begin position="572"/>
        <end position="590"/>
    </location>
</feature>
<sequence length="614" mass="67226">MKDTGVCRGAAAAGSISSHSRAEFPKALLRVTIPRGIMIPRCSRCYPLAMMMMMVMMGFFGDDASRGNRFLIKYSPVGLGLASPIVDSADSRVLTRQQRELVDGDPKRKNEENHSGVVLVNNSRISSLFTTNRCVVNASTETVRQWWVRPGYREWCASIVRDMVFSPRVASYGGNSSGSVFGGKSSGGYGDGNGRSIYYVLEESCPVDSSRPEALSSVLVSIRRAELLKLSHVNDDDADDDAISAGKAMESEAVTYWWSSLAPDGPRSTNATPIAQSVGGTMLSDRRVGLYTMVRINGMEISTSGSQLILATAYAAYPTREKDALLEHTWTSSIVFVSIANGSRRSVPLNRTVGIAESLAFDPSRTRLYIADFREKISRVLSAHTGGHDEETGAENFAHRLQLECPLSGDISDLSSTREQQFGREDLPTFTHEHIQDLLRSEPLQDAPTEKVMFLNLEAVVSTADGCNLFTLEQRGLYGKGRACWIKLTSPCTDYSSTVDTVATWEGNDRWTSLALNEEDGILALYVGSSKGEIFELQINKSQLHNCYHFYGMGGCGDAGDSKVQWYWRKPFTTTVAVVVGVAVVALFIYRCRKECRARVAPADDDGQGGGNND</sequence>
<dbReference type="EMBL" id="BFEA01000919">
    <property type="protein sequence ID" value="GBG91556.1"/>
    <property type="molecule type" value="Genomic_DNA"/>
</dbReference>
<organism evidence="2 3">
    <name type="scientific">Chara braunii</name>
    <name type="common">Braun's stonewort</name>
    <dbReference type="NCBI Taxonomy" id="69332"/>
    <lineage>
        <taxon>Eukaryota</taxon>
        <taxon>Viridiplantae</taxon>
        <taxon>Streptophyta</taxon>
        <taxon>Charophyceae</taxon>
        <taxon>Charales</taxon>
        <taxon>Characeae</taxon>
        <taxon>Chara</taxon>
    </lineage>
</organism>
<evidence type="ECO:0000256" key="1">
    <source>
        <dbReference type="SAM" id="Phobius"/>
    </source>
</evidence>
<dbReference type="Proteomes" id="UP000265515">
    <property type="component" value="Unassembled WGS sequence"/>
</dbReference>
<dbReference type="AlphaFoldDB" id="A0A388MAH3"/>
<accession>A0A388MAH3</accession>
<evidence type="ECO:0000313" key="2">
    <source>
        <dbReference type="EMBL" id="GBG91556.1"/>
    </source>
</evidence>
<evidence type="ECO:0000313" key="3">
    <source>
        <dbReference type="Proteomes" id="UP000265515"/>
    </source>
</evidence>
<keyword evidence="1" id="KW-1133">Transmembrane helix</keyword>
<comment type="caution">
    <text evidence="2">The sequence shown here is derived from an EMBL/GenBank/DDBJ whole genome shotgun (WGS) entry which is preliminary data.</text>
</comment>
<keyword evidence="3" id="KW-1185">Reference proteome</keyword>
<keyword evidence="1" id="KW-0812">Transmembrane</keyword>
<gene>
    <name evidence="2" type="ORF">CBR_g52590</name>
</gene>
<dbReference type="Gramene" id="GBG91556">
    <property type="protein sequence ID" value="GBG91556"/>
    <property type="gene ID" value="CBR_g52590"/>
</dbReference>
<proteinExistence type="predicted"/>
<name>A0A388MAH3_CHABU</name>
<keyword evidence="1" id="KW-0472">Membrane</keyword>
<protein>
    <submittedName>
        <fullName evidence="2">Uncharacterized protein</fullName>
    </submittedName>
</protein>
<reference evidence="2 3" key="1">
    <citation type="journal article" date="2018" name="Cell">
        <title>The Chara Genome: Secondary Complexity and Implications for Plant Terrestrialization.</title>
        <authorList>
            <person name="Nishiyama T."/>
            <person name="Sakayama H."/>
            <person name="Vries J.D."/>
            <person name="Buschmann H."/>
            <person name="Saint-Marcoux D."/>
            <person name="Ullrich K.K."/>
            <person name="Haas F.B."/>
            <person name="Vanderstraeten L."/>
            <person name="Becker D."/>
            <person name="Lang D."/>
            <person name="Vosolsobe S."/>
            <person name="Rombauts S."/>
            <person name="Wilhelmsson P.K.I."/>
            <person name="Janitza P."/>
            <person name="Kern R."/>
            <person name="Heyl A."/>
            <person name="Rumpler F."/>
            <person name="Villalobos L.I.A.C."/>
            <person name="Clay J.M."/>
            <person name="Skokan R."/>
            <person name="Toyoda A."/>
            <person name="Suzuki Y."/>
            <person name="Kagoshima H."/>
            <person name="Schijlen E."/>
            <person name="Tajeshwar N."/>
            <person name="Catarino B."/>
            <person name="Hetherington A.J."/>
            <person name="Saltykova A."/>
            <person name="Bonnot C."/>
            <person name="Breuninger H."/>
            <person name="Symeonidi A."/>
            <person name="Radhakrishnan G.V."/>
            <person name="Van Nieuwerburgh F."/>
            <person name="Deforce D."/>
            <person name="Chang C."/>
            <person name="Karol K.G."/>
            <person name="Hedrich R."/>
            <person name="Ulvskov P."/>
            <person name="Glockner G."/>
            <person name="Delwiche C.F."/>
            <person name="Petrasek J."/>
            <person name="Van de Peer Y."/>
            <person name="Friml J."/>
            <person name="Beilby M."/>
            <person name="Dolan L."/>
            <person name="Kohara Y."/>
            <person name="Sugano S."/>
            <person name="Fujiyama A."/>
            <person name="Delaux P.-M."/>
            <person name="Quint M."/>
            <person name="TheiBen G."/>
            <person name="Hagemann M."/>
            <person name="Harholt J."/>
            <person name="Dunand C."/>
            <person name="Zachgo S."/>
            <person name="Langdale J."/>
            <person name="Maumus F."/>
            <person name="Straeten D.V.D."/>
            <person name="Gould S.B."/>
            <person name="Rensing S.A."/>
        </authorList>
    </citation>
    <scope>NUCLEOTIDE SEQUENCE [LARGE SCALE GENOMIC DNA]</scope>
    <source>
        <strain evidence="2 3">S276</strain>
    </source>
</reference>